<dbReference type="EMBL" id="DSGB01000006">
    <property type="protein sequence ID" value="HER96988.1"/>
    <property type="molecule type" value="Genomic_DNA"/>
</dbReference>
<gene>
    <name evidence="1" type="ORF">ENO59_10855</name>
</gene>
<accession>A0A7V2B2B9</accession>
<proteinExistence type="predicted"/>
<protein>
    <submittedName>
        <fullName evidence="1">SGNH/GDSL hydrolase family protein</fullName>
    </submittedName>
</protein>
<dbReference type="InterPro" id="IPR001087">
    <property type="entry name" value="GDSL"/>
</dbReference>
<organism evidence="1">
    <name type="scientific">Rhodothermus marinus</name>
    <name type="common">Rhodothermus obamensis</name>
    <dbReference type="NCBI Taxonomy" id="29549"/>
    <lineage>
        <taxon>Bacteria</taxon>
        <taxon>Pseudomonadati</taxon>
        <taxon>Rhodothermota</taxon>
        <taxon>Rhodothermia</taxon>
        <taxon>Rhodothermales</taxon>
        <taxon>Rhodothermaceae</taxon>
        <taxon>Rhodothermus</taxon>
    </lineage>
</organism>
<dbReference type="AlphaFoldDB" id="A0A7V2B2B9"/>
<dbReference type="Pfam" id="PF00657">
    <property type="entry name" value="Lipase_GDSL"/>
    <property type="match status" value="1"/>
</dbReference>
<comment type="caution">
    <text evidence="1">The sequence shown here is derived from an EMBL/GenBank/DDBJ whole genome shotgun (WGS) entry which is preliminary data.</text>
</comment>
<dbReference type="GO" id="GO:0016788">
    <property type="term" value="F:hydrolase activity, acting on ester bonds"/>
    <property type="evidence" value="ECO:0007669"/>
    <property type="project" value="InterPro"/>
</dbReference>
<dbReference type="Gene3D" id="3.40.50.1110">
    <property type="entry name" value="SGNH hydrolase"/>
    <property type="match status" value="1"/>
</dbReference>
<dbReference type="InterPro" id="IPR036514">
    <property type="entry name" value="SGNH_hydro_sf"/>
</dbReference>
<name>A0A7V2B2B9_RHOMR</name>
<dbReference type="SUPFAM" id="SSF52266">
    <property type="entry name" value="SGNH hydrolase"/>
    <property type="match status" value="1"/>
</dbReference>
<reference evidence="1" key="1">
    <citation type="journal article" date="2020" name="mSystems">
        <title>Genome- and Community-Level Interaction Insights into Carbon Utilization and Element Cycling Functions of Hydrothermarchaeota in Hydrothermal Sediment.</title>
        <authorList>
            <person name="Zhou Z."/>
            <person name="Liu Y."/>
            <person name="Xu W."/>
            <person name="Pan J."/>
            <person name="Luo Z.H."/>
            <person name="Li M."/>
        </authorList>
    </citation>
    <scope>NUCLEOTIDE SEQUENCE [LARGE SCALE GENOMIC DNA]</scope>
    <source>
        <strain evidence="1">SpSt-143</strain>
    </source>
</reference>
<keyword evidence="1" id="KW-0378">Hydrolase</keyword>
<evidence type="ECO:0000313" key="1">
    <source>
        <dbReference type="EMBL" id="HER96988.1"/>
    </source>
</evidence>
<sequence>MMHPFVTFWVRALQWSTLGVLLFTLGCRDEALLPPEPTGGALFARYVAIGNSITAGYQSGGINATLQQQAYPVLLAQAMGTPFNLPLLRDPGCPPPLTNVLTGQRLGGLPSDFCAYRQTPPPRILNNVAVPGAKVLDVLTNLGEGTSANTLTLLLLGGRTQLEAAAQARPTFVSVWIGNNDVLGAALAGTTSLITPVNHFQQRYTQMLSELQAMGVQGGLLIGVANVTVIPHFSPGIAYAQAKQAGAFPPTFQVAENCATTGATALVPFSYGFGTLLAQAARGQSVTLDCVNDPRLLSPEETAVIIQTVQQYNSFIQQQAGRLGWAYLDPNVRLSELRAQGQVPIFPNVTSSEPFGPYFSLDGVHPSSAAHRLIAQEAAAAINAAYGTNLQVP</sequence>